<evidence type="ECO:0000256" key="4">
    <source>
        <dbReference type="ARBA" id="ARBA00022679"/>
    </source>
</evidence>
<accession>A0A518BNP6</accession>
<gene>
    <name evidence="10" type="ORF">Pla133_37010</name>
</gene>
<feature type="transmembrane region" description="Helical" evidence="8">
    <location>
        <begin position="331"/>
        <end position="353"/>
    </location>
</feature>
<evidence type="ECO:0000313" key="10">
    <source>
        <dbReference type="EMBL" id="QDU68601.1"/>
    </source>
</evidence>
<evidence type="ECO:0000256" key="6">
    <source>
        <dbReference type="ARBA" id="ARBA00022989"/>
    </source>
</evidence>
<feature type="transmembrane region" description="Helical" evidence="8">
    <location>
        <begin position="360"/>
        <end position="379"/>
    </location>
</feature>
<feature type="transmembrane region" description="Helical" evidence="8">
    <location>
        <begin position="420"/>
        <end position="438"/>
    </location>
</feature>
<dbReference type="EMBL" id="CP036287">
    <property type="protein sequence ID" value="QDU68601.1"/>
    <property type="molecule type" value="Genomic_DNA"/>
</dbReference>
<dbReference type="RefSeq" id="WP_145067747.1">
    <property type="nucleotide sequence ID" value="NZ_CP036287.1"/>
</dbReference>
<feature type="transmembrane region" description="Helical" evidence="8">
    <location>
        <begin position="47"/>
        <end position="64"/>
    </location>
</feature>
<keyword evidence="6 8" id="KW-1133">Transmembrane helix</keyword>
<dbReference type="GO" id="GO:0005886">
    <property type="term" value="C:plasma membrane"/>
    <property type="evidence" value="ECO:0007669"/>
    <property type="project" value="UniProtKB-SubCell"/>
</dbReference>
<sequence>MPSATSDPGAYPPPPPVYPPPREGIRAAEIRAAGGAEARDLRLTDPWLVLVLALALAGQVLVWSQISGYRLADSAEYMERAFEVAQGRALDPSTMRSFAFSALLVPYFWVADLFGITDLRGVVHAIRATQMFFGLAAVLVVARMGARLFGRAGGLACGALLAVNPVFAQYTVTPLSASAAMLFVVLGMAGMERASEPERATLRRGLTTGLWFGGSILMAFQCIPVAAAFIAFAPLRRAWRRPGHLVGLVCGVAVMLLAQATLDWWMFGTFASALQAYVVQNAGYIGANLLRQIGLEDFAIKIYLAIDEAHAKTGNVASTTQGVSMYPRDWYLTQLTSLCVVVPAAICAGVGVLRALRRPRWILVATLVVLAANVLVLSTKGSKSFRLWVPLLPLIALLAGGGWAWLFAGGGGALGRVRSSLGVLTLALGSLLGARIVLDTNLSQFSGYWKAMEIVNAHARPSRGEIVVGSAYHWAADFRAREGVRLLKLREHIDRWPNLDAEQRANLLAGFADLDWYVGHGQTLFQDPEILRAVNELFEVHAVLDDRETYEDLQPIYVLKRRTGDPDARTFFEVFTDTAGGQPNFPPLYQSRIQHPRSVRYRRPDADGTVSEMVFLGFDVDPSMVDGQQAWVTYHWYAGPLHGRRYQIIDSLTDRRGGGFFNNHEPGMGACPTTEWSEGSIVRESFLTRIAPDPWSFGGAYRRGELMPVDLWIAVVEIDAAGEQIGGLNPHLPSTAGPISRVPGPGGWASLNGHRWSPQAQLQVGGFWMPVIDERRVPDDGRMIQAQP</sequence>
<feature type="transmembrane region" description="Helical" evidence="8">
    <location>
        <begin position="210"/>
        <end position="233"/>
    </location>
</feature>
<evidence type="ECO:0000256" key="2">
    <source>
        <dbReference type="ARBA" id="ARBA00022475"/>
    </source>
</evidence>
<comment type="subcellular location">
    <subcellularLocation>
        <location evidence="1">Cell membrane</location>
        <topology evidence="1">Multi-pass membrane protein</topology>
    </subcellularLocation>
</comment>
<evidence type="ECO:0000259" key="9">
    <source>
        <dbReference type="Pfam" id="PF13231"/>
    </source>
</evidence>
<dbReference type="InterPro" id="IPR050297">
    <property type="entry name" value="LipidA_mod_glycosyltrf_83"/>
</dbReference>
<evidence type="ECO:0000256" key="8">
    <source>
        <dbReference type="SAM" id="Phobius"/>
    </source>
</evidence>
<dbReference type="GO" id="GO:0009103">
    <property type="term" value="P:lipopolysaccharide biosynthetic process"/>
    <property type="evidence" value="ECO:0007669"/>
    <property type="project" value="UniProtKB-ARBA"/>
</dbReference>
<dbReference type="PANTHER" id="PTHR33908:SF11">
    <property type="entry name" value="MEMBRANE PROTEIN"/>
    <property type="match status" value="1"/>
</dbReference>
<feature type="transmembrane region" description="Helical" evidence="8">
    <location>
        <begin position="245"/>
        <end position="267"/>
    </location>
</feature>
<evidence type="ECO:0000256" key="7">
    <source>
        <dbReference type="ARBA" id="ARBA00023136"/>
    </source>
</evidence>
<dbReference type="Pfam" id="PF13231">
    <property type="entry name" value="PMT_2"/>
    <property type="match status" value="1"/>
</dbReference>
<evidence type="ECO:0000256" key="3">
    <source>
        <dbReference type="ARBA" id="ARBA00022676"/>
    </source>
</evidence>
<dbReference type="GO" id="GO:0016763">
    <property type="term" value="F:pentosyltransferase activity"/>
    <property type="evidence" value="ECO:0007669"/>
    <property type="project" value="TreeGrafter"/>
</dbReference>
<dbReference type="AlphaFoldDB" id="A0A518BNP6"/>
<feature type="domain" description="Glycosyltransferase RgtA/B/C/D-like" evidence="9">
    <location>
        <begin position="123"/>
        <end position="255"/>
    </location>
</feature>
<dbReference type="InterPro" id="IPR038731">
    <property type="entry name" value="RgtA/B/C-like"/>
</dbReference>
<feature type="transmembrane region" description="Helical" evidence="8">
    <location>
        <begin position="167"/>
        <end position="190"/>
    </location>
</feature>
<reference evidence="10 11" key="1">
    <citation type="submission" date="2019-02" db="EMBL/GenBank/DDBJ databases">
        <title>Deep-cultivation of Planctomycetes and their phenomic and genomic characterization uncovers novel biology.</title>
        <authorList>
            <person name="Wiegand S."/>
            <person name="Jogler M."/>
            <person name="Boedeker C."/>
            <person name="Pinto D."/>
            <person name="Vollmers J."/>
            <person name="Rivas-Marin E."/>
            <person name="Kohn T."/>
            <person name="Peeters S.H."/>
            <person name="Heuer A."/>
            <person name="Rast P."/>
            <person name="Oberbeckmann S."/>
            <person name="Bunk B."/>
            <person name="Jeske O."/>
            <person name="Meyerdierks A."/>
            <person name="Storesund J.E."/>
            <person name="Kallscheuer N."/>
            <person name="Luecker S."/>
            <person name="Lage O.M."/>
            <person name="Pohl T."/>
            <person name="Merkel B.J."/>
            <person name="Hornburger P."/>
            <person name="Mueller R.-W."/>
            <person name="Bruemmer F."/>
            <person name="Labrenz M."/>
            <person name="Spormann A.M."/>
            <person name="Op den Camp H."/>
            <person name="Overmann J."/>
            <person name="Amann R."/>
            <person name="Jetten M.S.M."/>
            <person name="Mascher T."/>
            <person name="Medema M.H."/>
            <person name="Devos D.P."/>
            <person name="Kaster A.-K."/>
            <person name="Ovreas L."/>
            <person name="Rohde M."/>
            <person name="Galperin M.Y."/>
            <person name="Jogler C."/>
        </authorList>
    </citation>
    <scope>NUCLEOTIDE SEQUENCE [LARGE SCALE GENOMIC DNA]</scope>
    <source>
        <strain evidence="10 11">Pla133</strain>
    </source>
</reference>
<feature type="transmembrane region" description="Helical" evidence="8">
    <location>
        <begin position="98"/>
        <end position="116"/>
    </location>
</feature>
<name>A0A518BNP6_9BACT</name>
<keyword evidence="5 8" id="KW-0812">Transmembrane</keyword>
<protein>
    <submittedName>
        <fullName evidence="10">Alg9-like mannosyltransferase family protein</fullName>
    </submittedName>
</protein>
<keyword evidence="11" id="KW-1185">Reference proteome</keyword>
<dbReference type="KEGG" id="pbap:Pla133_37010"/>
<dbReference type="Proteomes" id="UP000316921">
    <property type="component" value="Chromosome"/>
</dbReference>
<evidence type="ECO:0000313" key="11">
    <source>
        <dbReference type="Proteomes" id="UP000316921"/>
    </source>
</evidence>
<keyword evidence="7 8" id="KW-0472">Membrane</keyword>
<keyword evidence="4 10" id="KW-0808">Transferase</keyword>
<keyword evidence="2" id="KW-1003">Cell membrane</keyword>
<evidence type="ECO:0000256" key="1">
    <source>
        <dbReference type="ARBA" id="ARBA00004651"/>
    </source>
</evidence>
<dbReference type="PANTHER" id="PTHR33908">
    <property type="entry name" value="MANNOSYLTRANSFERASE YKCB-RELATED"/>
    <property type="match status" value="1"/>
</dbReference>
<proteinExistence type="predicted"/>
<evidence type="ECO:0000256" key="5">
    <source>
        <dbReference type="ARBA" id="ARBA00022692"/>
    </source>
</evidence>
<keyword evidence="3 10" id="KW-0328">Glycosyltransferase</keyword>
<organism evidence="10 11">
    <name type="scientific">Engelhardtia mirabilis</name>
    <dbReference type="NCBI Taxonomy" id="2528011"/>
    <lineage>
        <taxon>Bacteria</taxon>
        <taxon>Pseudomonadati</taxon>
        <taxon>Planctomycetota</taxon>
        <taxon>Planctomycetia</taxon>
        <taxon>Planctomycetia incertae sedis</taxon>
        <taxon>Engelhardtia</taxon>
    </lineage>
</organism>
<feature type="transmembrane region" description="Helical" evidence="8">
    <location>
        <begin position="128"/>
        <end position="146"/>
    </location>
</feature>
<feature type="transmembrane region" description="Helical" evidence="8">
    <location>
        <begin position="385"/>
        <end position="408"/>
    </location>
</feature>